<reference evidence="3 4" key="1">
    <citation type="submission" date="2023-08" db="EMBL/GenBank/DDBJ databases">
        <title>Implementing the SeqCode for naming new Mesorhizobium species isolated from Vachellia karroo root nodules.</title>
        <authorList>
            <person name="Van Lill M."/>
        </authorList>
    </citation>
    <scope>NUCLEOTIDE SEQUENCE [LARGE SCALE GENOMIC DNA]</scope>
    <source>
        <strain evidence="3 4">VK23A</strain>
    </source>
</reference>
<keyword evidence="1" id="KW-0233">DNA recombination</keyword>
<dbReference type="EMBL" id="JAVIIZ010000002">
    <property type="protein sequence ID" value="MDX8471539.1"/>
    <property type="molecule type" value="Genomic_DNA"/>
</dbReference>
<dbReference type="InterPro" id="IPR013762">
    <property type="entry name" value="Integrase-like_cat_sf"/>
</dbReference>
<protein>
    <submittedName>
        <fullName evidence="3">VPA1269 family protein</fullName>
    </submittedName>
</protein>
<dbReference type="Pfam" id="PF13009">
    <property type="entry name" value="Integrase_2"/>
    <property type="match status" value="1"/>
</dbReference>
<dbReference type="Gene3D" id="1.10.443.10">
    <property type="entry name" value="Intergrase catalytic core"/>
    <property type="match status" value="1"/>
</dbReference>
<keyword evidence="4" id="KW-1185">Reference proteome</keyword>
<dbReference type="InterPro" id="IPR002104">
    <property type="entry name" value="Integrase_catalytic"/>
</dbReference>
<name>A0ABU4X9R3_9HYPH</name>
<gene>
    <name evidence="3" type="ORF">RFM27_05590</name>
</gene>
<dbReference type="Proteomes" id="UP001271780">
    <property type="component" value="Unassembled WGS sequence"/>
</dbReference>
<evidence type="ECO:0000313" key="4">
    <source>
        <dbReference type="Proteomes" id="UP001271780"/>
    </source>
</evidence>
<evidence type="ECO:0000313" key="3">
    <source>
        <dbReference type="EMBL" id="MDX8471539.1"/>
    </source>
</evidence>
<dbReference type="InterPro" id="IPR011010">
    <property type="entry name" value="DNA_brk_join_enz"/>
</dbReference>
<evidence type="ECO:0000259" key="2">
    <source>
        <dbReference type="Pfam" id="PF00589"/>
    </source>
</evidence>
<dbReference type="SUPFAM" id="SSF56349">
    <property type="entry name" value="DNA breaking-rejoining enzymes"/>
    <property type="match status" value="1"/>
</dbReference>
<organism evidence="3 4">
    <name type="scientific">Mesorhizobium dulcispinae</name>
    <dbReference type="NCBI Taxonomy" id="3072316"/>
    <lineage>
        <taxon>Bacteria</taxon>
        <taxon>Pseudomonadati</taxon>
        <taxon>Pseudomonadota</taxon>
        <taxon>Alphaproteobacteria</taxon>
        <taxon>Hyphomicrobiales</taxon>
        <taxon>Phyllobacteriaceae</taxon>
        <taxon>Mesorhizobium</taxon>
    </lineage>
</organism>
<dbReference type="InterPro" id="IPR024965">
    <property type="entry name" value="Putative_integrase"/>
</dbReference>
<sequence length="1143" mass="128949">MKLEFRNDDNLMTSDKEAGSYFNATDRMVLLRVPDVDELRQLWAEFDRELRTELKDLLMQPYGDIAEKLGRLNFTKSGAEERNDKLFGMVTQNAYKSAQFSKPALFRAAIALDLVPDKKPNGQARKRMARGEGPILDQVLAMSRDEQKAIIETIVDDHENLDEWMLVSQGTAVGWQRLRNSVKATADVAAFLDHLADEVDLLMGSDEQRTVRFANPDEKIEFAPTWFAQFLAKRKVWVWPARYAARMAFMYPTRFSPLIARMSVPAEQRDFADLVFRYHQNQRHTGAAVSLQAFATAALCGNAWDADLGSFRWYPLVAFKERATNLASANHIQGSINACYKLAVEHGGGTVKRREEAHFFLNNARLALTGVDAFNWTLNPSPRNTQVASRLLGRPVKAVPDHVKSWAAQLRALLPSFGVKYVKQVENALNSWLIYLMTLDPRDAPLDFQTIDRNAHVHDLGGYHTGAFWNFLDMHYAKDNPDRGNRAISMMNKAFLVAAVRDKFKGGNPFDIKLDRVGGGYSKRSDVTHRMPLALEAWELIVRKNRESDYGFARSLGPKRFHYTLRNPDTGEYENVFWPAEAIVVDIILNSGMRHISARWADSGEGDAKRLDREKMIMVTNDHPAATVGRSECYLQLEKLPGRENRKTIGQLVGINKTGKPYVIPWVDPAVIDGFYRMLALQTKYNPIQEGVKPIKAITRELTRANPDLFPDIFPLFRDPGSNGDKAVSDTKVLAYWKDLLRHCQADINELFGYEYPLISDEGLVFDLHALRVTMVTHLLEAGVSIEIVRDLVGHATAMMTWHYNAMRSAKMNIGIQEAMNRRVEAHAKLAARDKDAIEQYAAEAVVPDFIEDHVGANMLRNYAKRKNLAPFEIFLHGICPGGSCETGGQKASGERFQRVWRERACSGCRYRVTGPRFKHGIQSKINSLMAELRLTEERSRELGLKIEEVERKSGKEDFALRGLQQAERRFKDQLADELGKELIVQKMVHEVEDAARAAGKSADNLLLPAVPGFDPSALSYGFSEVHEFELYYGLTKEMRILPAAIMEVPHGVETKMKKLLKAILRANNIAELLAPLSDREETDACLLIGDKLLERYPEASEFQRLVEGAIKLDHALLEDVRAELRGAIASAAASRQLIGYAA</sequence>
<proteinExistence type="predicted"/>
<comment type="caution">
    <text evidence="3">The sequence shown here is derived from an EMBL/GenBank/DDBJ whole genome shotgun (WGS) entry which is preliminary data.</text>
</comment>
<dbReference type="RefSeq" id="WP_320315914.1">
    <property type="nucleotide sequence ID" value="NZ_JAVIIX010000003.1"/>
</dbReference>
<accession>A0ABU4X9R3</accession>
<evidence type="ECO:0000256" key="1">
    <source>
        <dbReference type="ARBA" id="ARBA00023172"/>
    </source>
</evidence>
<feature type="domain" description="Tyr recombinase" evidence="2">
    <location>
        <begin position="765"/>
        <end position="807"/>
    </location>
</feature>
<dbReference type="Pfam" id="PF00589">
    <property type="entry name" value="Phage_integrase"/>
    <property type="match status" value="1"/>
</dbReference>
<dbReference type="CDD" id="cd00397">
    <property type="entry name" value="DNA_BRE_C"/>
    <property type="match status" value="1"/>
</dbReference>